<evidence type="ECO:0000259" key="2">
    <source>
        <dbReference type="PROSITE" id="PS51494"/>
    </source>
</evidence>
<dbReference type="EMBL" id="DVFT01000229">
    <property type="protein sequence ID" value="HIQ98019.1"/>
    <property type="molecule type" value="Genomic_DNA"/>
</dbReference>
<dbReference type="InterPro" id="IPR008763">
    <property type="entry name" value="Peptidase_S55"/>
</dbReference>
<keyword evidence="1" id="KW-0472">Membrane</keyword>
<accession>A0A9D0ZY84</accession>
<comment type="caution">
    <text evidence="3">The sequence shown here is derived from an EMBL/GenBank/DDBJ whole genome shotgun (WGS) entry which is preliminary data.</text>
</comment>
<keyword evidence="1" id="KW-1133">Transmembrane helix</keyword>
<keyword evidence="1" id="KW-0812">Transmembrane</keyword>
<sequence>MTGLRRKKRIVRAGLLSVLFFLMLFGFLYTSIPDRFLMTEGKEADSFLSLPLVKEEVVKAGAQDDSNIPEGAVTVNYSFLGIIPMKSVEVTMVDEKKVFPGGMPVGIYMKTDGILVVGTGTVEGMDGKEYSPASNILKSGDYIRAVNGTAVNEKEDLISCVNHCLGSDVVLSVERNGEVSSIKVSPTQTGREEYKLGIWVRDDTQGIGTVTYMDGDGNYGALGHGISDVDTGLLMNLDGGNLYHTEILSVVKGEKGSPGEMTGVIRYRNSEILGTITENTDQGIFGKITRQKEGFAVGEPVEIAYKQEITAGPATILSAVDGTVKEYSIEIEKINLNSREANKSMVIRVTDEELLEKTGGIIQGMSGSPILQNGKLIGAVTHVFVQDSARGYGIFIEHMLEH</sequence>
<reference evidence="3" key="1">
    <citation type="submission" date="2020-10" db="EMBL/GenBank/DDBJ databases">
        <authorList>
            <person name="Gilroy R."/>
        </authorList>
    </citation>
    <scope>NUCLEOTIDE SEQUENCE</scope>
    <source>
        <strain evidence="3">ChiSjej3B21-11622</strain>
    </source>
</reference>
<dbReference type="NCBIfam" id="TIGR02860">
    <property type="entry name" value="spore_IV_B"/>
    <property type="match status" value="1"/>
</dbReference>
<dbReference type="AlphaFoldDB" id="A0A9D0ZY84"/>
<dbReference type="InterPro" id="IPR036034">
    <property type="entry name" value="PDZ_sf"/>
</dbReference>
<dbReference type="SUPFAM" id="SSF50156">
    <property type="entry name" value="PDZ domain-like"/>
    <property type="match status" value="1"/>
</dbReference>
<evidence type="ECO:0000313" key="4">
    <source>
        <dbReference type="Proteomes" id="UP000886886"/>
    </source>
</evidence>
<organism evidence="3 4">
    <name type="scientific">Candidatus Limivivens merdigallinarum</name>
    <dbReference type="NCBI Taxonomy" id="2840859"/>
    <lineage>
        <taxon>Bacteria</taxon>
        <taxon>Bacillati</taxon>
        <taxon>Bacillota</taxon>
        <taxon>Clostridia</taxon>
        <taxon>Lachnospirales</taxon>
        <taxon>Lachnospiraceae</taxon>
        <taxon>Lachnospiraceae incertae sedis</taxon>
        <taxon>Candidatus Limivivens</taxon>
    </lineage>
</organism>
<evidence type="ECO:0000313" key="3">
    <source>
        <dbReference type="EMBL" id="HIQ98019.1"/>
    </source>
</evidence>
<dbReference type="EC" id="3.4.21.116" evidence="3"/>
<evidence type="ECO:0000256" key="1">
    <source>
        <dbReference type="SAM" id="Phobius"/>
    </source>
</evidence>
<dbReference type="Gene3D" id="2.30.42.10">
    <property type="match status" value="1"/>
</dbReference>
<name>A0A9D0ZY84_9FIRM</name>
<dbReference type="Pfam" id="PF05580">
    <property type="entry name" value="Peptidase_S55"/>
    <property type="match status" value="1"/>
</dbReference>
<gene>
    <name evidence="3" type="primary">spoIVB</name>
    <name evidence="3" type="ORF">IAB26_15825</name>
</gene>
<dbReference type="Pfam" id="PF13180">
    <property type="entry name" value="PDZ_2"/>
    <property type="match status" value="1"/>
</dbReference>
<dbReference type="GO" id="GO:0016787">
    <property type="term" value="F:hydrolase activity"/>
    <property type="evidence" value="ECO:0007669"/>
    <property type="project" value="UniProtKB-KW"/>
</dbReference>
<dbReference type="Proteomes" id="UP000886886">
    <property type="component" value="Unassembled WGS sequence"/>
</dbReference>
<reference evidence="3" key="2">
    <citation type="journal article" date="2021" name="PeerJ">
        <title>Extensive microbial diversity within the chicken gut microbiome revealed by metagenomics and culture.</title>
        <authorList>
            <person name="Gilroy R."/>
            <person name="Ravi A."/>
            <person name="Getino M."/>
            <person name="Pursley I."/>
            <person name="Horton D.L."/>
            <person name="Alikhan N.F."/>
            <person name="Baker D."/>
            <person name="Gharbi K."/>
            <person name="Hall N."/>
            <person name="Watson M."/>
            <person name="Adriaenssens E.M."/>
            <person name="Foster-Nyarko E."/>
            <person name="Jarju S."/>
            <person name="Secka A."/>
            <person name="Antonio M."/>
            <person name="Oren A."/>
            <person name="Chaudhuri R.R."/>
            <person name="La Ragione R."/>
            <person name="Hildebrand F."/>
            <person name="Pallen M.J."/>
        </authorList>
    </citation>
    <scope>NUCLEOTIDE SEQUENCE</scope>
    <source>
        <strain evidence="3">ChiSjej3B21-11622</strain>
    </source>
</reference>
<feature type="transmembrane region" description="Helical" evidence="1">
    <location>
        <begin position="12"/>
        <end position="32"/>
    </location>
</feature>
<feature type="domain" description="Peptidase S55" evidence="2">
    <location>
        <begin position="178"/>
        <end position="402"/>
    </location>
</feature>
<proteinExistence type="predicted"/>
<dbReference type="InterPro" id="IPR001478">
    <property type="entry name" value="PDZ"/>
</dbReference>
<keyword evidence="3" id="KW-0378">Hydrolase</keyword>
<dbReference type="PROSITE" id="PS51494">
    <property type="entry name" value="SPOIVB"/>
    <property type="match status" value="1"/>
</dbReference>
<dbReference type="InterPro" id="IPR014219">
    <property type="entry name" value="SpoIVB"/>
</dbReference>
<protein>
    <submittedName>
        <fullName evidence="3">SpoIVB peptidase</fullName>
        <ecNumber evidence="3">3.4.21.116</ecNumber>
    </submittedName>
</protein>